<evidence type="ECO:0000256" key="10">
    <source>
        <dbReference type="SAM" id="MobiDB-lite"/>
    </source>
</evidence>
<dbReference type="GO" id="GO:0031519">
    <property type="term" value="C:PcG protein complex"/>
    <property type="evidence" value="ECO:0007669"/>
    <property type="project" value="TreeGrafter"/>
</dbReference>
<feature type="region of interest" description="Disordered" evidence="10">
    <location>
        <begin position="62"/>
        <end position="88"/>
    </location>
</feature>
<dbReference type="Pfam" id="PF00096">
    <property type="entry name" value="zf-C2H2"/>
    <property type="match status" value="2"/>
</dbReference>
<evidence type="ECO:0000313" key="12">
    <source>
        <dbReference type="EMBL" id="CAK6970990.1"/>
    </source>
</evidence>
<dbReference type="AlphaFoldDB" id="A0AAV1PIB4"/>
<dbReference type="GO" id="GO:0000978">
    <property type="term" value="F:RNA polymerase II cis-regulatory region sequence-specific DNA binding"/>
    <property type="evidence" value="ECO:0007669"/>
    <property type="project" value="TreeGrafter"/>
</dbReference>
<dbReference type="Proteomes" id="UP001314229">
    <property type="component" value="Unassembled WGS sequence"/>
</dbReference>
<feature type="coiled-coil region" evidence="9">
    <location>
        <begin position="16"/>
        <end position="57"/>
    </location>
</feature>
<comment type="similarity">
    <text evidence="2">Belongs to the krueppel C2H2-type zinc-finger protein family.</text>
</comment>
<evidence type="ECO:0000256" key="6">
    <source>
        <dbReference type="ARBA" id="ARBA00022833"/>
    </source>
</evidence>
<dbReference type="SUPFAM" id="SSF57667">
    <property type="entry name" value="beta-beta-alpha zinc fingers"/>
    <property type="match status" value="2"/>
</dbReference>
<comment type="subcellular location">
    <subcellularLocation>
        <location evidence="1">Nucleus</location>
    </subcellularLocation>
</comment>
<keyword evidence="9" id="KW-0175">Coiled coil</keyword>
<evidence type="ECO:0000313" key="13">
    <source>
        <dbReference type="Proteomes" id="UP001314229"/>
    </source>
</evidence>
<evidence type="ECO:0000256" key="7">
    <source>
        <dbReference type="ARBA" id="ARBA00023242"/>
    </source>
</evidence>
<feature type="domain" description="C2H2-type" evidence="11">
    <location>
        <begin position="306"/>
        <end position="333"/>
    </location>
</feature>
<dbReference type="PANTHER" id="PTHR14003">
    <property type="entry name" value="TRANSCRIPTIONAL REPRESSOR PROTEIN YY"/>
    <property type="match status" value="1"/>
</dbReference>
<name>A0AAV1PIB4_SCOSC</name>
<dbReference type="PROSITE" id="PS50157">
    <property type="entry name" value="ZINC_FINGER_C2H2_2"/>
    <property type="match status" value="3"/>
</dbReference>
<feature type="domain" description="C2H2-type" evidence="11">
    <location>
        <begin position="278"/>
        <end position="305"/>
    </location>
</feature>
<feature type="domain" description="C2H2-type" evidence="11">
    <location>
        <begin position="334"/>
        <end position="357"/>
    </location>
</feature>
<dbReference type="Gene3D" id="3.30.160.60">
    <property type="entry name" value="Classic Zinc Finger"/>
    <property type="match status" value="3"/>
</dbReference>
<reference evidence="12 13" key="1">
    <citation type="submission" date="2024-01" db="EMBL/GenBank/DDBJ databases">
        <authorList>
            <person name="Alioto T."/>
            <person name="Alioto T."/>
            <person name="Gomez Garrido J."/>
        </authorList>
    </citation>
    <scope>NUCLEOTIDE SEQUENCE [LARGE SCALE GENOMIC DNA]</scope>
</reference>
<dbReference type="InterPro" id="IPR036236">
    <property type="entry name" value="Znf_C2H2_sf"/>
</dbReference>
<evidence type="ECO:0000256" key="9">
    <source>
        <dbReference type="SAM" id="Coils"/>
    </source>
</evidence>
<evidence type="ECO:0000256" key="4">
    <source>
        <dbReference type="ARBA" id="ARBA00022737"/>
    </source>
</evidence>
<keyword evidence="4" id="KW-0677">Repeat</keyword>
<dbReference type="EMBL" id="CAWUFR010000169">
    <property type="protein sequence ID" value="CAK6970990.1"/>
    <property type="molecule type" value="Genomic_DNA"/>
</dbReference>
<proteinExistence type="inferred from homology"/>
<accession>A0AAV1PIB4</accession>
<dbReference type="GO" id="GO:0000785">
    <property type="term" value="C:chromatin"/>
    <property type="evidence" value="ECO:0007669"/>
    <property type="project" value="TreeGrafter"/>
</dbReference>
<dbReference type="InterPro" id="IPR013087">
    <property type="entry name" value="Znf_C2H2_type"/>
</dbReference>
<evidence type="ECO:0000256" key="8">
    <source>
        <dbReference type="PROSITE-ProRule" id="PRU00042"/>
    </source>
</evidence>
<dbReference type="PANTHER" id="PTHR14003:SF23">
    <property type="entry name" value="ZINC FINGER PROTEIN 143"/>
    <property type="match status" value="1"/>
</dbReference>
<dbReference type="FunFam" id="3.30.160.60:FF:000358">
    <property type="entry name" value="zinc finger protein 24"/>
    <property type="match status" value="1"/>
</dbReference>
<comment type="caution">
    <text evidence="12">The sequence shown here is derived from an EMBL/GenBank/DDBJ whole genome shotgun (WGS) entry which is preliminary data.</text>
</comment>
<dbReference type="FunFam" id="3.30.160.60:FF:001158">
    <property type="entry name" value="zinc finger protein 22"/>
    <property type="match status" value="1"/>
</dbReference>
<sequence>MSKIDRLNARVGKLLFKAVQEVLEVVKETVSEYQEKTARTQRENQSLKRRLLELQEKLQLDSNGIVPQNSSSSVKAELHPTEQKQNEELEEGIELAPSDKDIPVICPSNPYEDLDCEASIIPLATPCLSPKCTTGLLGDEDYLHDSKTLKTEADHRLSTPISNQEEPIIAVTITENDNMKVESTLNEVAMHTTNYFHDDASRGITSFSRINPEPPEANTGPHIEPDVFSLDQNGTEPLSQRYNKANSAGAVKQYTTQTNMKACGSDSNTFERNARKHYCCSLCGRTFRHAGDYKKHNRVHTGEKPYCCSVCGKRFSQSGYLTVHLRYHTGEKPFGCSHCGKSFSHSSNMKKHQQTHL</sequence>
<evidence type="ECO:0000256" key="1">
    <source>
        <dbReference type="ARBA" id="ARBA00004123"/>
    </source>
</evidence>
<evidence type="ECO:0000256" key="3">
    <source>
        <dbReference type="ARBA" id="ARBA00022723"/>
    </source>
</evidence>
<protein>
    <submittedName>
        <fullName evidence="12">Zinc finger protein 596-like</fullName>
    </submittedName>
</protein>
<keyword evidence="13" id="KW-1185">Reference proteome</keyword>
<keyword evidence="7" id="KW-0539">Nucleus</keyword>
<evidence type="ECO:0000256" key="5">
    <source>
        <dbReference type="ARBA" id="ARBA00022771"/>
    </source>
</evidence>
<gene>
    <name evidence="12" type="ORF">FSCOSCO3_A005312</name>
</gene>
<evidence type="ECO:0000256" key="2">
    <source>
        <dbReference type="ARBA" id="ARBA00006991"/>
    </source>
</evidence>
<feature type="compositionally biased region" description="Basic and acidic residues" evidence="10">
    <location>
        <begin position="76"/>
        <end position="87"/>
    </location>
</feature>
<dbReference type="GO" id="GO:0000981">
    <property type="term" value="F:DNA-binding transcription factor activity, RNA polymerase II-specific"/>
    <property type="evidence" value="ECO:0007669"/>
    <property type="project" value="TreeGrafter"/>
</dbReference>
<keyword evidence="5 8" id="KW-0863">Zinc-finger</keyword>
<dbReference type="SMART" id="SM00355">
    <property type="entry name" value="ZnF_C2H2"/>
    <property type="match status" value="3"/>
</dbReference>
<keyword evidence="3" id="KW-0479">Metal-binding</keyword>
<organism evidence="12 13">
    <name type="scientific">Scomber scombrus</name>
    <name type="common">Atlantic mackerel</name>
    <name type="synonym">Scomber vernalis</name>
    <dbReference type="NCBI Taxonomy" id="13677"/>
    <lineage>
        <taxon>Eukaryota</taxon>
        <taxon>Metazoa</taxon>
        <taxon>Chordata</taxon>
        <taxon>Craniata</taxon>
        <taxon>Vertebrata</taxon>
        <taxon>Euteleostomi</taxon>
        <taxon>Actinopterygii</taxon>
        <taxon>Neopterygii</taxon>
        <taxon>Teleostei</taxon>
        <taxon>Neoteleostei</taxon>
        <taxon>Acanthomorphata</taxon>
        <taxon>Pelagiaria</taxon>
        <taxon>Scombriformes</taxon>
        <taxon>Scombridae</taxon>
        <taxon>Scomber</taxon>
    </lineage>
</organism>
<dbReference type="GO" id="GO:0005667">
    <property type="term" value="C:transcription regulator complex"/>
    <property type="evidence" value="ECO:0007669"/>
    <property type="project" value="TreeGrafter"/>
</dbReference>
<dbReference type="GO" id="GO:0008270">
    <property type="term" value="F:zinc ion binding"/>
    <property type="evidence" value="ECO:0007669"/>
    <property type="project" value="UniProtKB-KW"/>
</dbReference>
<evidence type="ECO:0000259" key="11">
    <source>
        <dbReference type="PROSITE" id="PS50157"/>
    </source>
</evidence>
<dbReference type="PROSITE" id="PS00028">
    <property type="entry name" value="ZINC_FINGER_C2H2_1"/>
    <property type="match status" value="3"/>
</dbReference>
<keyword evidence="6" id="KW-0862">Zinc</keyword>
<feature type="compositionally biased region" description="Polar residues" evidence="10">
    <location>
        <begin position="62"/>
        <end position="74"/>
    </location>
</feature>